<dbReference type="Gene3D" id="3.40.50.10260">
    <property type="entry name" value="YjeF N-terminal domain"/>
    <property type="match status" value="1"/>
</dbReference>
<dbReference type="AlphaFoldDB" id="A0A292PTF0"/>
<sequence>MTSQFIGLQVLLSLNDPARTRVRGLVADVNGPELTLRDVLFVDTGYKTPSYKINGLDIEDIDIIPPETNDSNPPPLPTVQPPPPPTQVQAYPQPLSQLPSNQFSRPVTAVHLPQIPATSGRFIDPAIISISRKPEANTAPTTQAPVPNVKHKPKKPSYFTPPRMATAGSSVTSTAAAIRPLNPPAFKHDSSSQGVSLVPINIPTAPTSSGPHSLSASAAPDPSGPTGLGHSLPARGPVSASVLQVPFGDLSLRGDVAPESSAFDETDDTASNAAMLPTPYARPPFSGRRSRRGKVQTRNNEQRPLLAPITQEEFTQKNTVPRGVLGDPITQTTNSGVGLLQPGAMNSDKRRRQRRRERRNDGNPNAEEEGWATEDVNDYKAREFDIQGNLDLFDKEGLFNQMKAEDTTADEARLVSFNRLPQRGSNSKASGVPRKNYHHHENVLGTYAKGLPLNDRDGWPNEFITEESSGDSEDGPGRGRGDGTAAESGRSSRRGMSHRSQSGRRRGTKQMSTSNPSMRSLENLHHHQSSSGGGPGQASAGKSGKPTLRLAPSGKLCPIVSPLQMLDVERIAEVELCLTDDMMTENASRAIAQVAIQAFGKRISASNHNALPVVLVFAGNHKSGARAIAAGRHLKNHHVRVMVCVLGLEREDELLEHVRRQLNIFRNAGGRVARWEELANNLKTLDSPPELIVDGLLGIHLNFDDLRTDQQATAFELVQFANKSKASVLAVDIPSGVDGSTGEVAQPEGTGYLHMRAKWVVCMGAPKSGLLNALVSGIGAGWSLYVADIGISNTAWRKYGTRRRHGVEFAAEWVVELEYHGALSA</sequence>
<evidence type="ECO:0000313" key="3">
    <source>
        <dbReference type="EMBL" id="CUS09750.1"/>
    </source>
</evidence>
<dbReference type="GO" id="GO:0033962">
    <property type="term" value="P:P-body assembly"/>
    <property type="evidence" value="ECO:0007669"/>
    <property type="project" value="TreeGrafter"/>
</dbReference>
<dbReference type="GO" id="GO:0031087">
    <property type="term" value="P:deadenylation-independent decapping of nuclear-transcribed mRNA"/>
    <property type="evidence" value="ECO:0007669"/>
    <property type="project" value="TreeGrafter"/>
</dbReference>
<dbReference type="InterPro" id="IPR036652">
    <property type="entry name" value="YjeF_N_dom_sf"/>
</dbReference>
<feature type="region of interest" description="Disordered" evidence="1">
    <location>
        <begin position="62"/>
        <end position="92"/>
    </location>
</feature>
<protein>
    <recommendedName>
        <fullName evidence="2">YjeF N-terminal domain-containing protein</fullName>
    </recommendedName>
</protein>
<feature type="domain" description="YjeF N-terminal" evidence="2">
    <location>
        <begin position="565"/>
        <end position="797"/>
    </location>
</feature>
<feature type="region of interest" description="Disordered" evidence="1">
    <location>
        <begin position="416"/>
        <end position="549"/>
    </location>
</feature>
<dbReference type="EMBL" id="LN891071">
    <property type="protein sequence ID" value="CUS09750.1"/>
    <property type="molecule type" value="Genomic_DNA"/>
</dbReference>
<dbReference type="GO" id="GO:0003729">
    <property type="term" value="F:mRNA binding"/>
    <property type="evidence" value="ECO:0007669"/>
    <property type="project" value="TreeGrafter"/>
</dbReference>
<dbReference type="InterPro" id="IPR004443">
    <property type="entry name" value="YjeF_N_dom"/>
</dbReference>
<dbReference type="InterPro" id="IPR019050">
    <property type="entry name" value="FDF_dom"/>
</dbReference>
<name>A0A292PTF0_9PEZI</name>
<evidence type="ECO:0000313" key="4">
    <source>
        <dbReference type="Proteomes" id="UP001412239"/>
    </source>
</evidence>
<feature type="region of interest" description="Disordered" evidence="1">
    <location>
        <begin position="134"/>
        <end position="166"/>
    </location>
</feature>
<feature type="compositionally biased region" description="Polar residues" evidence="1">
    <location>
        <begin position="509"/>
        <end position="520"/>
    </location>
</feature>
<evidence type="ECO:0000256" key="1">
    <source>
        <dbReference type="SAM" id="MobiDB-lite"/>
    </source>
</evidence>
<evidence type="ECO:0000259" key="2">
    <source>
        <dbReference type="PROSITE" id="PS51385"/>
    </source>
</evidence>
<dbReference type="PANTHER" id="PTHR13612">
    <property type="entry name" value="ENHANCER OF MRNA-DECAPPING PROTEIN 3"/>
    <property type="match status" value="1"/>
</dbReference>
<accession>A0A292PTF0</accession>
<gene>
    <name evidence="3" type="ORF">GSTUAT00006180001</name>
</gene>
<dbReference type="SUPFAM" id="SSF64153">
    <property type="entry name" value="YjeF N-terminal domain-like"/>
    <property type="match status" value="1"/>
</dbReference>
<dbReference type="SMART" id="SM01199">
    <property type="entry name" value="FDF"/>
    <property type="match status" value="1"/>
</dbReference>
<feature type="region of interest" description="Disordered" evidence="1">
    <location>
        <begin position="186"/>
        <end position="235"/>
    </location>
</feature>
<dbReference type="PROSITE" id="PS51385">
    <property type="entry name" value="YJEF_N"/>
    <property type="match status" value="1"/>
</dbReference>
<keyword evidence="4" id="KW-1185">Reference proteome</keyword>
<proteinExistence type="predicted"/>
<dbReference type="GO" id="GO:0000932">
    <property type="term" value="C:P-body"/>
    <property type="evidence" value="ECO:0007669"/>
    <property type="project" value="TreeGrafter"/>
</dbReference>
<feature type="compositionally biased region" description="Basic residues" evidence="1">
    <location>
        <begin position="491"/>
        <end position="508"/>
    </location>
</feature>
<dbReference type="PANTHER" id="PTHR13612:SF0">
    <property type="entry name" value="ENHANCER OF MRNA-DECAPPING PROTEIN 3"/>
    <property type="match status" value="1"/>
</dbReference>
<feature type="compositionally biased region" description="Acidic residues" evidence="1">
    <location>
        <begin position="464"/>
        <end position="474"/>
    </location>
</feature>
<organism evidence="3 4">
    <name type="scientific">Tuber aestivum</name>
    <name type="common">summer truffle</name>
    <dbReference type="NCBI Taxonomy" id="59557"/>
    <lineage>
        <taxon>Eukaryota</taxon>
        <taxon>Fungi</taxon>
        <taxon>Dikarya</taxon>
        <taxon>Ascomycota</taxon>
        <taxon>Pezizomycotina</taxon>
        <taxon>Pezizomycetes</taxon>
        <taxon>Pezizales</taxon>
        <taxon>Tuberaceae</taxon>
        <taxon>Tuber</taxon>
    </lineage>
</organism>
<dbReference type="Proteomes" id="UP001412239">
    <property type="component" value="Unassembled WGS sequence"/>
</dbReference>
<feature type="compositionally biased region" description="Pro residues" evidence="1">
    <location>
        <begin position="72"/>
        <end position="86"/>
    </location>
</feature>
<feature type="compositionally biased region" description="Polar residues" evidence="1">
    <location>
        <begin position="204"/>
        <end position="216"/>
    </location>
</feature>
<reference evidence="3" key="1">
    <citation type="submission" date="2015-10" db="EMBL/GenBank/DDBJ databases">
        <authorList>
            <person name="Regsiter A."/>
            <person name="william w."/>
        </authorList>
    </citation>
    <scope>NUCLEOTIDE SEQUENCE</scope>
    <source>
        <strain evidence="3">Montdore</strain>
    </source>
</reference>
<dbReference type="Pfam" id="PF03853">
    <property type="entry name" value="YjeF_N"/>
    <property type="match status" value="1"/>
</dbReference>
<feature type="region of interest" description="Disordered" evidence="1">
    <location>
        <begin position="259"/>
        <end position="374"/>
    </location>
</feature>